<dbReference type="EMBL" id="GISG01067639">
    <property type="protein sequence ID" value="MBA4628913.1"/>
    <property type="molecule type" value="Transcribed_RNA"/>
</dbReference>
<name>A0A7C8YY65_OPUST</name>
<dbReference type="AlphaFoldDB" id="A0A7C8YY65"/>
<protein>
    <submittedName>
        <fullName evidence="1">Uncharacterized protein</fullName>
    </submittedName>
</protein>
<organism evidence="1">
    <name type="scientific">Opuntia streptacantha</name>
    <name type="common">Prickly pear cactus</name>
    <name type="synonym">Opuntia cardona</name>
    <dbReference type="NCBI Taxonomy" id="393608"/>
    <lineage>
        <taxon>Eukaryota</taxon>
        <taxon>Viridiplantae</taxon>
        <taxon>Streptophyta</taxon>
        <taxon>Embryophyta</taxon>
        <taxon>Tracheophyta</taxon>
        <taxon>Spermatophyta</taxon>
        <taxon>Magnoliopsida</taxon>
        <taxon>eudicotyledons</taxon>
        <taxon>Gunneridae</taxon>
        <taxon>Pentapetalae</taxon>
        <taxon>Caryophyllales</taxon>
        <taxon>Cactineae</taxon>
        <taxon>Cactaceae</taxon>
        <taxon>Opuntioideae</taxon>
        <taxon>Opuntia</taxon>
    </lineage>
</organism>
<sequence>MKFMVVGWMRTEAWPIGTSQWNPSIVSFFSSSRQTPQPHLLVTECYPTRPLVWAKYLIPFIKKGPNAKTKFPWAQLILAKFVSLVSNLNVVKREGEGVSL</sequence>
<evidence type="ECO:0000313" key="1">
    <source>
        <dbReference type="EMBL" id="MBA4628913.1"/>
    </source>
</evidence>
<reference evidence="1" key="1">
    <citation type="journal article" date="2013" name="J. Plant Res.">
        <title>Effect of fungi and light on seed germination of three Opuntia species from semiarid lands of central Mexico.</title>
        <authorList>
            <person name="Delgado-Sanchez P."/>
            <person name="Jimenez-Bremont J.F."/>
            <person name="Guerrero-Gonzalez Mde L."/>
            <person name="Flores J."/>
        </authorList>
    </citation>
    <scope>NUCLEOTIDE SEQUENCE</scope>
    <source>
        <tissue evidence="1">Cladode</tissue>
    </source>
</reference>
<reference evidence="1" key="2">
    <citation type="submission" date="2020-07" db="EMBL/GenBank/DDBJ databases">
        <authorList>
            <person name="Vera ALvarez R."/>
            <person name="Arias-Moreno D.M."/>
            <person name="Jimenez-Jacinto V."/>
            <person name="Jimenez-Bremont J.F."/>
            <person name="Swaminathan K."/>
            <person name="Moose S.P."/>
            <person name="Guerrero-Gonzalez M.L."/>
            <person name="Marino-Ramirez L."/>
            <person name="Landsman D."/>
            <person name="Rodriguez-Kessler M."/>
            <person name="Delgado-Sanchez P."/>
        </authorList>
    </citation>
    <scope>NUCLEOTIDE SEQUENCE</scope>
    <source>
        <tissue evidence="1">Cladode</tissue>
    </source>
</reference>
<proteinExistence type="predicted"/>
<accession>A0A7C8YY65</accession>